<evidence type="ECO:0000313" key="1">
    <source>
        <dbReference type="EMBL" id="MFD1131268.1"/>
    </source>
</evidence>
<accession>A0ABW3PWW2</accession>
<organism evidence="1 2">
    <name type="scientific">Paenibacillus provencensis</name>
    <dbReference type="NCBI Taxonomy" id="441151"/>
    <lineage>
        <taxon>Bacteria</taxon>
        <taxon>Bacillati</taxon>
        <taxon>Bacillota</taxon>
        <taxon>Bacilli</taxon>
        <taxon>Bacillales</taxon>
        <taxon>Paenibacillaceae</taxon>
        <taxon>Paenibacillus</taxon>
    </lineage>
</organism>
<comment type="caution">
    <text evidence="1">The sequence shown here is derived from an EMBL/GenBank/DDBJ whole genome shotgun (WGS) entry which is preliminary data.</text>
</comment>
<name>A0ABW3PWW2_9BACL</name>
<keyword evidence="2" id="KW-1185">Reference proteome</keyword>
<dbReference type="RefSeq" id="WP_090727628.1">
    <property type="nucleotide sequence ID" value="NZ_JBHTKX010000008.1"/>
</dbReference>
<evidence type="ECO:0000313" key="2">
    <source>
        <dbReference type="Proteomes" id="UP001597169"/>
    </source>
</evidence>
<dbReference type="EMBL" id="JBHTKX010000008">
    <property type="protein sequence ID" value="MFD1131268.1"/>
    <property type="molecule type" value="Genomic_DNA"/>
</dbReference>
<dbReference type="Proteomes" id="UP001597169">
    <property type="component" value="Unassembled WGS sequence"/>
</dbReference>
<sequence>MSLETVLWVLFISPFAIGMLSAFFGGGNAITPVIVDYRSSQSVQPVIEKEATHESEFLIEPKLVLPVNEHSAIQAQKLEESPHAMDILQDIPANNEEMVTKPIQYEVSNIPQELNNSIDELFNALHGNPNEDVLAHIPAEENHQIFNQDFPSEFELPVTDYEDFEIYTQSIDERLDQMDSNSQNTSGVVYNFPYGESLPIPSREYFALQQKYGSEIVSRVTTTPAIGGTGDHDCMIGRVMQKHNQTVLQYGDHYIPLKGIYEAEGVFLVEGMFVKPDLFFVSEHTELEGQTNSIGKAAEN</sequence>
<gene>
    <name evidence="1" type="ORF">ACFQ3J_24415</name>
</gene>
<reference evidence="2" key="1">
    <citation type="journal article" date="2019" name="Int. J. Syst. Evol. Microbiol.">
        <title>The Global Catalogue of Microorganisms (GCM) 10K type strain sequencing project: providing services to taxonomists for standard genome sequencing and annotation.</title>
        <authorList>
            <consortium name="The Broad Institute Genomics Platform"/>
            <consortium name="The Broad Institute Genome Sequencing Center for Infectious Disease"/>
            <person name="Wu L."/>
            <person name="Ma J."/>
        </authorList>
    </citation>
    <scope>NUCLEOTIDE SEQUENCE [LARGE SCALE GENOMIC DNA]</scope>
    <source>
        <strain evidence="2">CCUG 53519</strain>
    </source>
</reference>
<proteinExistence type="predicted"/>
<protein>
    <submittedName>
        <fullName evidence="1">Uncharacterized protein</fullName>
    </submittedName>
</protein>